<evidence type="ECO:0000313" key="1">
    <source>
        <dbReference type="EMBL" id="URA06825.1"/>
    </source>
</evidence>
<reference evidence="1" key="1">
    <citation type="journal article" date="2022" name="Viruses">
        <title>Isolation of novel Xanthomonas phages for the plant pathogens X. translucens and X. campestris.</title>
        <authorList>
            <person name="Erdrich S.H."/>
            <person name="Sharma V."/>
            <person name="Schurr U."/>
            <person name="Arsova B."/>
            <person name="Frunzke J."/>
        </authorList>
    </citation>
    <scope>NUCLEOTIDE SEQUENCE</scope>
</reference>
<name>A0A9E7E2Z7_9CAUD</name>
<sequence>MNNGWTQQPPAELVKGTPEWLAERDRILAAWEASKLTLEKAKEDEMNLRKEFVKFAFDNEKLSGTERIELNNDYQAKAVKKVNFKFTSHDENVKVVDAVDKALTQIEALGGEAPFIADRLVKWTADLSVGEYNKLHESETGRKVKALIDSVIETTEGAPTLEIVPPKGSK</sequence>
<evidence type="ECO:0000313" key="2">
    <source>
        <dbReference type="Proteomes" id="UP001056479"/>
    </source>
</evidence>
<organism evidence="1 2">
    <name type="scientific">Xanthomonas phage Langgrundblatt1</name>
    <dbReference type="NCBI Taxonomy" id="2939128"/>
    <lineage>
        <taxon>Viruses</taxon>
        <taxon>Duplodnaviria</taxon>
        <taxon>Heunggongvirae</taxon>
        <taxon>Uroviricota</taxon>
        <taxon>Caudoviricetes</taxon>
        <taxon>Stanbaylleyvirinae</taxon>
        <taxon>Shirevirus</taxon>
        <taxon>Shirevirus langgrundblatt1</taxon>
    </lineage>
</organism>
<dbReference type="Pfam" id="PF23791">
    <property type="entry name" value="DUF7173"/>
    <property type="match status" value="1"/>
</dbReference>
<gene>
    <name evidence="1" type="ORF">Langgrundblatt1_BL10060</name>
</gene>
<dbReference type="InterPro" id="IPR055597">
    <property type="entry name" value="DUF7173"/>
</dbReference>
<proteinExistence type="predicted"/>
<dbReference type="Proteomes" id="UP001056479">
    <property type="component" value="Segment"/>
</dbReference>
<keyword evidence="2" id="KW-1185">Reference proteome</keyword>
<protein>
    <submittedName>
        <fullName evidence="1">Uncharacterized protein</fullName>
    </submittedName>
</protein>
<accession>A0A9E7E2Z7</accession>
<dbReference type="EMBL" id="ON189042">
    <property type="protein sequence ID" value="URA06825.1"/>
    <property type="molecule type" value="Genomic_DNA"/>
</dbReference>